<dbReference type="Gene3D" id="3.30.920.30">
    <property type="entry name" value="Hypothetical protein"/>
    <property type="match status" value="1"/>
</dbReference>
<name>A0A917QK34_9NOCA</name>
<keyword evidence="2" id="KW-1185">Reference proteome</keyword>
<dbReference type="Proteomes" id="UP000612956">
    <property type="component" value="Unassembled WGS sequence"/>
</dbReference>
<evidence type="ECO:0008006" key="3">
    <source>
        <dbReference type="Google" id="ProtNLM"/>
    </source>
</evidence>
<accession>A0A917QK34</accession>
<proteinExistence type="predicted"/>
<organism evidence="1 2">
    <name type="scientific">Nocardia camponoti</name>
    <dbReference type="NCBI Taxonomy" id="1616106"/>
    <lineage>
        <taxon>Bacteria</taxon>
        <taxon>Bacillati</taxon>
        <taxon>Actinomycetota</taxon>
        <taxon>Actinomycetes</taxon>
        <taxon>Mycobacteriales</taxon>
        <taxon>Nocardiaceae</taxon>
        <taxon>Nocardia</taxon>
    </lineage>
</organism>
<protein>
    <recommendedName>
        <fullName evidence="3">Addiction module toxin, HicA family</fullName>
    </recommendedName>
</protein>
<dbReference type="EMBL" id="BMMW01000002">
    <property type="protein sequence ID" value="GGK53662.1"/>
    <property type="molecule type" value="Genomic_DNA"/>
</dbReference>
<comment type="caution">
    <text evidence="1">The sequence shown here is derived from an EMBL/GenBank/DDBJ whole genome shotgun (WGS) entry which is preliminary data.</text>
</comment>
<reference evidence="1" key="1">
    <citation type="journal article" date="2014" name="Int. J. Syst. Evol. Microbiol.">
        <title>Complete genome sequence of Corynebacterium casei LMG S-19264T (=DSM 44701T), isolated from a smear-ripened cheese.</title>
        <authorList>
            <consortium name="US DOE Joint Genome Institute (JGI-PGF)"/>
            <person name="Walter F."/>
            <person name="Albersmeier A."/>
            <person name="Kalinowski J."/>
            <person name="Ruckert C."/>
        </authorList>
    </citation>
    <scope>NUCLEOTIDE SEQUENCE</scope>
    <source>
        <strain evidence="1">CGMCC 4.7278</strain>
    </source>
</reference>
<evidence type="ECO:0000313" key="2">
    <source>
        <dbReference type="Proteomes" id="UP000612956"/>
    </source>
</evidence>
<dbReference type="InterPro" id="IPR038570">
    <property type="entry name" value="HicA_sf"/>
</dbReference>
<gene>
    <name evidence="1" type="ORF">GCM10011591_26850</name>
</gene>
<evidence type="ECO:0000313" key="1">
    <source>
        <dbReference type="EMBL" id="GGK53662.1"/>
    </source>
</evidence>
<dbReference type="AlphaFoldDB" id="A0A917QK34"/>
<sequence>MRFTCRWIEHESCEIAKVQGGTLELTEGGSHTKAKIGERQTVIPRHSEVNEMTAKAIIKHMKG</sequence>
<reference evidence="1" key="2">
    <citation type="submission" date="2020-09" db="EMBL/GenBank/DDBJ databases">
        <authorList>
            <person name="Sun Q."/>
            <person name="Zhou Y."/>
        </authorList>
    </citation>
    <scope>NUCLEOTIDE SEQUENCE</scope>
    <source>
        <strain evidence="1">CGMCC 4.7278</strain>
    </source>
</reference>